<proteinExistence type="inferred from homology"/>
<evidence type="ECO:0000313" key="14">
    <source>
        <dbReference type="Proteomes" id="UP000184782"/>
    </source>
</evidence>
<reference evidence="14" key="1">
    <citation type="submission" date="2016-12" db="EMBL/GenBank/DDBJ databases">
        <authorList>
            <person name="Varghese N."/>
            <person name="Submissions S."/>
        </authorList>
    </citation>
    <scope>NUCLEOTIDE SEQUENCE [LARGE SCALE GENOMIC DNA]</scope>
    <source>
        <strain evidence="14">DSM 16779</strain>
    </source>
</reference>
<evidence type="ECO:0000256" key="6">
    <source>
        <dbReference type="ARBA" id="ARBA00023102"/>
    </source>
</evidence>
<dbReference type="EC" id="4.3.2.10" evidence="10"/>
<evidence type="ECO:0000256" key="7">
    <source>
        <dbReference type="ARBA" id="ARBA00023239"/>
    </source>
</evidence>
<feature type="active site" evidence="10 11">
    <location>
        <position position="188"/>
    </location>
</feature>
<sequence>MITIIDYGSGNINAIANIYEKLRVAYTIAKDPAQVINAQKIFLPGVGSFDETISMLDTIGFREVLDKEVLINKVPIIGICVGMQILAESSEEGSLKGLGYIKGKVRKIDSSTITHKPKLPHLGWNSINIEKDHKILQNIDPKLGFYFLHSYYFECADESDILTTSIYGKSFASSVTRENVFGIQFHPEKSHHNGVNLLHNFALL</sequence>
<dbReference type="GO" id="GO:0000107">
    <property type="term" value="F:imidazoleglycerol-phosphate synthase activity"/>
    <property type="evidence" value="ECO:0007669"/>
    <property type="project" value="UniProtKB-UniRule"/>
</dbReference>
<keyword evidence="3 10" id="KW-0028">Amino-acid biosynthesis</keyword>
<evidence type="ECO:0000256" key="3">
    <source>
        <dbReference type="ARBA" id="ARBA00022605"/>
    </source>
</evidence>
<dbReference type="PIRSF" id="PIRSF000495">
    <property type="entry name" value="Amidotransf_hisH"/>
    <property type="match status" value="1"/>
</dbReference>
<keyword evidence="10" id="KW-0963">Cytoplasm</keyword>
<dbReference type="UniPathway" id="UPA00031">
    <property type="reaction ID" value="UER00010"/>
</dbReference>
<comment type="catalytic activity">
    <reaction evidence="9 10">
        <text>L-glutamine + H2O = L-glutamate + NH4(+)</text>
        <dbReference type="Rhea" id="RHEA:15889"/>
        <dbReference type="ChEBI" id="CHEBI:15377"/>
        <dbReference type="ChEBI" id="CHEBI:28938"/>
        <dbReference type="ChEBI" id="CHEBI:29985"/>
        <dbReference type="ChEBI" id="CHEBI:58359"/>
        <dbReference type="EC" id="3.5.1.2"/>
    </reaction>
</comment>
<dbReference type="Gene3D" id="3.40.50.880">
    <property type="match status" value="1"/>
</dbReference>
<evidence type="ECO:0000259" key="12">
    <source>
        <dbReference type="Pfam" id="PF00117"/>
    </source>
</evidence>
<dbReference type="GO" id="GO:0016829">
    <property type="term" value="F:lyase activity"/>
    <property type="evidence" value="ECO:0007669"/>
    <property type="project" value="UniProtKB-KW"/>
</dbReference>
<comment type="subcellular location">
    <subcellularLocation>
        <location evidence="10">Cytoplasm</location>
    </subcellularLocation>
</comment>
<evidence type="ECO:0000256" key="8">
    <source>
        <dbReference type="ARBA" id="ARBA00047838"/>
    </source>
</evidence>
<comment type="subunit">
    <text evidence="2 10">Heterodimer of HisH and HisF.</text>
</comment>
<organism evidence="13 14">
    <name type="scientific">Chryseobacterium scophthalmum</name>
    <dbReference type="NCBI Taxonomy" id="59733"/>
    <lineage>
        <taxon>Bacteria</taxon>
        <taxon>Pseudomonadati</taxon>
        <taxon>Bacteroidota</taxon>
        <taxon>Flavobacteriia</taxon>
        <taxon>Flavobacteriales</taxon>
        <taxon>Weeksellaceae</taxon>
        <taxon>Chryseobacterium group</taxon>
        <taxon>Chryseobacterium</taxon>
    </lineage>
</organism>
<dbReference type="InterPro" id="IPR029062">
    <property type="entry name" value="Class_I_gatase-like"/>
</dbReference>
<evidence type="ECO:0000256" key="11">
    <source>
        <dbReference type="PIRSR" id="PIRSR000495-1"/>
    </source>
</evidence>
<evidence type="ECO:0000256" key="4">
    <source>
        <dbReference type="ARBA" id="ARBA00022801"/>
    </source>
</evidence>
<dbReference type="RefSeq" id="WP_074231394.1">
    <property type="nucleotide sequence ID" value="NZ_FSRQ01000003.1"/>
</dbReference>
<evidence type="ECO:0000256" key="5">
    <source>
        <dbReference type="ARBA" id="ARBA00022962"/>
    </source>
</evidence>
<dbReference type="Pfam" id="PF00117">
    <property type="entry name" value="GATase"/>
    <property type="match status" value="1"/>
</dbReference>
<keyword evidence="14" id="KW-1185">Reference proteome</keyword>
<evidence type="ECO:0000256" key="9">
    <source>
        <dbReference type="ARBA" id="ARBA00049534"/>
    </source>
</evidence>
<feature type="active site" evidence="10 11">
    <location>
        <position position="186"/>
    </location>
</feature>
<name>A0A1N6I910_9FLAO</name>
<evidence type="ECO:0000256" key="1">
    <source>
        <dbReference type="ARBA" id="ARBA00005091"/>
    </source>
</evidence>
<comment type="catalytic activity">
    <reaction evidence="8 10">
        <text>5-[(5-phospho-1-deoxy-D-ribulos-1-ylimino)methylamino]-1-(5-phospho-beta-D-ribosyl)imidazole-4-carboxamide + L-glutamine = D-erythro-1-(imidazol-4-yl)glycerol 3-phosphate + 5-amino-1-(5-phospho-beta-D-ribosyl)imidazole-4-carboxamide + L-glutamate + H(+)</text>
        <dbReference type="Rhea" id="RHEA:24793"/>
        <dbReference type="ChEBI" id="CHEBI:15378"/>
        <dbReference type="ChEBI" id="CHEBI:29985"/>
        <dbReference type="ChEBI" id="CHEBI:58278"/>
        <dbReference type="ChEBI" id="CHEBI:58359"/>
        <dbReference type="ChEBI" id="CHEBI:58475"/>
        <dbReference type="ChEBI" id="CHEBI:58525"/>
        <dbReference type="EC" id="4.3.2.10"/>
    </reaction>
</comment>
<dbReference type="EMBL" id="FSRQ01000003">
    <property type="protein sequence ID" value="SIO28504.1"/>
    <property type="molecule type" value="Genomic_DNA"/>
</dbReference>
<dbReference type="GO" id="GO:0004359">
    <property type="term" value="F:glutaminase activity"/>
    <property type="evidence" value="ECO:0007669"/>
    <property type="project" value="UniProtKB-EC"/>
</dbReference>
<dbReference type="NCBIfam" id="TIGR01855">
    <property type="entry name" value="IMP_synth_hisH"/>
    <property type="match status" value="1"/>
</dbReference>
<dbReference type="PANTHER" id="PTHR42701:SF1">
    <property type="entry name" value="IMIDAZOLE GLYCEROL PHOSPHATE SYNTHASE SUBUNIT HISH"/>
    <property type="match status" value="1"/>
</dbReference>
<dbReference type="PANTHER" id="PTHR42701">
    <property type="entry name" value="IMIDAZOLE GLYCEROL PHOSPHATE SYNTHASE SUBUNIT HISH"/>
    <property type="match status" value="1"/>
</dbReference>
<gene>
    <name evidence="10" type="primary">hisH</name>
    <name evidence="13" type="ORF">SAMN05421769_3159</name>
</gene>
<accession>A0A1N6I910</accession>
<evidence type="ECO:0000256" key="10">
    <source>
        <dbReference type="HAMAP-Rule" id="MF_00278"/>
    </source>
</evidence>
<dbReference type="GO" id="GO:0000105">
    <property type="term" value="P:L-histidine biosynthetic process"/>
    <property type="evidence" value="ECO:0007669"/>
    <property type="project" value="UniProtKB-UniRule"/>
</dbReference>
<dbReference type="EC" id="3.5.1.2" evidence="10"/>
<dbReference type="InterPro" id="IPR010139">
    <property type="entry name" value="Imidazole-glycPsynth_HisH"/>
</dbReference>
<dbReference type="SUPFAM" id="SSF52317">
    <property type="entry name" value="Class I glutamine amidotransferase-like"/>
    <property type="match status" value="1"/>
</dbReference>
<dbReference type="CDD" id="cd01748">
    <property type="entry name" value="GATase1_IGP_Synthase"/>
    <property type="match status" value="1"/>
</dbReference>
<dbReference type="OrthoDB" id="9807137at2"/>
<dbReference type="STRING" id="59733.SAMN05421769_3159"/>
<keyword evidence="5 10" id="KW-0315">Glutamine amidotransferase</keyword>
<comment type="pathway">
    <text evidence="1 10">Amino-acid biosynthesis; L-histidine biosynthesis; L-histidine from 5-phospho-alpha-D-ribose 1-diphosphate: step 5/9.</text>
</comment>
<feature type="active site" description="Nucleophile" evidence="10 11">
    <location>
        <position position="80"/>
    </location>
</feature>
<dbReference type="AlphaFoldDB" id="A0A1N6I910"/>
<keyword evidence="6 10" id="KW-0368">Histidine biosynthesis</keyword>
<dbReference type="Proteomes" id="UP000184782">
    <property type="component" value="Unassembled WGS sequence"/>
</dbReference>
<comment type="function">
    <text evidence="10">IGPS catalyzes the conversion of PRFAR and glutamine to IGP, AICAR and glutamate. The HisH subunit catalyzes the hydrolysis of glutamine to glutamate and ammonia as part of the synthesis of IGP and AICAR. The resulting ammonia molecule is channeled to the active site of HisF.</text>
</comment>
<evidence type="ECO:0000313" key="13">
    <source>
        <dbReference type="EMBL" id="SIO28504.1"/>
    </source>
</evidence>
<keyword evidence="7 10" id="KW-0456">Lyase</keyword>
<keyword evidence="13" id="KW-0808">Transferase</keyword>
<keyword evidence="4 10" id="KW-0378">Hydrolase</keyword>
<evidence type="ECO:0000256" key="2">
    <source>
        <dbReference type="ARBA" id="ARBA00011152"/>
    </source>
</evidence>
<dbReference type="GO" id="GO:0005737">
    <property type="term" value="C:cytoplasm"/>
    <property type="evidence" value="ECO:0007669"/>
    <property type="project" value="UniProtKB-SubCell"/>
</dbReference>
<dbReference type="HAMAP" id="MF_00278">
    <property type="entry name" value="HisH"/>
    <property type="match status" value="1"/>
</dbReference>
<feature type="domain" description="Glutamine amidotransferase" evidence="12">
    <location>
        <begin position="4"/>
        <end position="202"/>
    </location>
</feature>
<dbReference type="PROSITE" id="PS51273">
    <property type="entry name" value="GATASE_TYPE_1"/>
    <property type="match status" value="1"/>
</dbReference>
<dbReference type="InterPro" id="IPR017926">
    <property type="entry name" value="GATASE"/>
</dbReference>
<protein>
    <recommendedName>
        <fullName evidence="10">Imidazole glycerol phosphate synthase subunit HisH</fullName>
        <ecNumber evidence="10">4.3.2.10</ecNumber>
    </recommendedName>
    <alternativeName>
        <fullName evidence="10">IGP synthase glutaminase subunit</fullName>
        <ecNumber evidence="10">3.5.1.2</ecNumber>
    </alternativeName>
    <alternativeName>
        <fullName evidence="10">IGP synthase subunit HisH</fullName>
    </alternativeName>
    <alternativeName>
        <fullName evidence="10">ImGP synthase subunit HisH</fullName>
        <shortName evidence="10">IGPS subunit HisH</shortName>
    </alternativeName>
</protein>